<dbReference type="GO" id="GO:0005697">
    <property type="term" value="C:telomerase holoenzyme complex"/>
    <property type="evidence" value="ECO:0007669"/>
    <property type="project" value="TreeGrafter"/>
</dbReference>
<dbReference type="InterPro" id="IPR018834">
    <property type="entry name" value="DNA/RNA-bd_Est1-type"/>
</dbReference>
<keyword evidence="4" id="KW-1185">Reference proteome</keyword>
<dbReference type="PANTHER" id="PTHR15696">
    <property type="entry name" value="SMG-7 SUPPRESSOR WITH MORPHOLOGICAL EFFECT ON GENITALIA PROTEIN 7"/>
    <property type="match status" value="1"/>
</dbReference>
<dbReference type="InterPro" id="IPR019458">
    <property type="entry name" value="Est1-like_N"/>
</dbReference>
<dbReference type="Pfam" id="PF10374">
    <property type="entry name" value="EST1"/>
    <property type="match status" value="1"/>
</dbReference>
<feature type="domain" description="DNA/RNA-binding" evidence="1">
    <location>
        <begin position="178"/>
        <end position="429"/>
    </location>
</feature>
<evidence type="ECO:0000313" key="4">
    <source>
        <dbReference type="Proteomes" id="UP001485043"/>
    </source>
</evidence>
<proteinExistence type="predicted"/>
<feature type="domain" description="Telomerase activating protein Est1-like N-terminal" evidence="2">
    <location>
        <begin position="51"/>
        <end position="164"/>
    </location>
</feature>
<dbReference type="AlphaFoldDB" id="A0AAW1SMJ7"/>
<dbReference type="Gene3D" id="1.25.40.10">
    <property type="entry name" value="Tetratricopeptide repeat domain"/>
    <property type="match status" value="1"/>
</dbReference>
<evidence type="ECO:0008006" key="5">
    <source>
        <dbReference type="Google" id="ProtNLM"/>
    </source>
</evidence>
<comment type="caution">
    <text evidence="3">The sequence shown here is derived from an EMBL/GenBank/DDBJ whole genome shotgun (WGS) entry which is preliminary data.</text>
</comment>
<dbReference type="GO" id="GO:0000184">
    <property type="term" value="P:nuclear-transcribed mRNA catabolic process, nonsense-mediated decay"/>
    <property type="evidence" value="ECO:0007669"/>
    <property type="project" value="TreeGrafter"/>
</dbReference>
<dbReference type="GO" id="GO:0070034">
    <property type="term" value="F:telomerase RNA binding"/>
    <property type="evidence" value="ECO:0007669"/>
    <property type="project" value="TreeGrafter"/>
</dbReference>
<evidence type="ECO:0000313" key="3">
    <source>
        <dbReference type="EMBL" id="KAK9847606.1"/>
    </source>
</evidence>
<dbReference type="Proteomes" id="UP001485043">
    <property type="component" value="Unassembled WGS sequence"/>
</dbReference>
<dbReference type="InterPro" id="IPR045153">
    <property type="entry name" value="Est1/Ebs1-like"/>
</dbReference>
<dbReference type="GO" id="GO:0042162">
    <property type="term" value="F:telomeric DNA binding"/>
    <property type="evidence" value="ECO:0007669"/>
    <property type="project" value="TreeGrafter"/>
</dbReference>
<dbReference type="InterPro" id="IPR011990">
    <property type="entry name" value="TPR-like_helical_dom_sf"/>
</dbReference>
<dbReference type="Pfam" id="PF10373">
    <property type="entry name" value="EST1_DNA_bind"/>
    <property type="match status" value="1"/>
</dbReference>
<organism evidence="3 4">
    <name type="scientific">Apatococcus fuscideae</name>
    <dbReference type="NCBI Taxonomy" id="2026836"/>
    <lineage>
        <taxon>Eukaryota</taxon>
        <taxon>Viridiplantae</taxon>
        <taxon>Chlorophyta</taxon>
        <taxon>core chlorophytes</taxon>
        <taxon>Trebouxiophyceae</taxon>
        <taxon>Chlorellales</taxon>
        <taxon>Chlorellaceae</taxon>
        <taxon>Apatococcus</taxon>
    </lineage>
</organism>
<dbReference type="PANTHER" id="PTHR15696:SF0">
    <property type="entry name" value="TELOMERASE-BINDING PROTEIN EST1A"/>
    <property type="match status" value="1"/>
</dbReference>
<sequence length="474" mass="51379">MEKITLAEARLRQLSKERGFYDSANRAARAQLRDASQEWLLANPPLVKVEKVEQTVWKLCFYRPIEQFRQRVTAAAAGGVEKKDALLKVKRAFLQFLEEAASFYTALATQLQDAYGDCGFRPHDSASRACMAEAAVAAAQPASWHTAAVGRCLICLGDLSRYAAASGADASRKDTTTAEHHYRNAITVYPSGGNAFNQLAVLSLQAREEAAAVHFYFRSLAVAQPFPMARENLIMLFEGTRQKADGLKNASKGIITVTGTRGRGGGLKVMREGRRPSRPIQQLLEELPVRFVHMHGLLFTRINLDSFEVACDAAMADLDDFLHRPSVHRMHLCKESARAPSMVMQLVIMALFTAWAASGSAAASDGLPATVEGLQGQQLRSHALTQALRLTTKLAAAVAAAAAASTESVAASPFLAPLRLLLSWLSSDDKLVMAATGSAAPRGAPADIQKPGLVSELWLRRPPSILSTTPRKMN</sequence>
<evidence type="ECO:0000259" key="2">
    <source>
        <dbReference type="Pfam" id="PF10374"/>
    </source>
</evidence>
<dbReference type="SUPFAM" id="SSF48452">
    <property type="entry name" value="TPR-like"/>
    <property type="match status" value="1"/>
</dbReference>
<protein>
    <recommendedName>
        <fullName evidence="5">Telomerase activating protein Est1-like N-terminal domain-containing protein</fullName>
    </recommendedName>
</protein>
<gene>
    <name evidence="3" type="ORF">WJX84_003357</name>
</gene>
<evidence type="ECO:0000259" key="1">
    <source>
        <dbReference type="Pfam" id="PF10373"/>
    </source>
</evidence>
<name>A0AAW1SMJ7_9CHLO</name>
<accession>A0AAW1SMJ7</accession>
<dbReference type="EMBL" id="JALJOV010001454">
    <property type="protein sequence ID" value="KAK9847606.1"/>
    <property type="molecule type" value="Genomic_DNA"/>
</dbReference>
<reference evidence="3 4" key="1">
    <citation type="journal article" date="2024" name="Nat. Commun.">
        <title>Phylogenomics reveals the evolutionary origins of lichenization in chlorophyte algae.</title>
        <authorList>
            <person name="Puginier C."/>
            <person name="Libourel C."/>
            <person name="Otte J."/>
            <person name="Skaloud P."/>
            <person name="Haon M."/>
            <person name="Grisel S."/>
            <person name="Petersen M."/>
            <person name="Berrin J.G."/>
            <person name="Delaux P.M."/>
            <person name="Dal Grande F."/>
            <person name="Keller J."/>
        </authorList>
    </citation>
    <scope>NUCLEOTIDE SEQUENCE [LARGE SCALE GENOMIC DNA]</scope>
    <source>
        <strain evidence="3 4">SAG 2523</strain>
    </source>
</reference>